<dbReference type="InterPro" id="IPR023393">
    <property type="entry name" value="START-like_dom_sf"/>
</dbReference>
<protein>
    <submittedName>
        <fullName evidence="7">Protein dehydration-induced 19 -like 4</fullName>
    </submittedName>
</protein>
<dbReference type="Pfam" id="PF05605">
    <property type="entry name" value="zf-Di19"/>
    <property type="match status" value="1"/>
</dbReference>
<evidence type="ECO:0000259" key="6">
    <source>
        <dbReference type="Pfam" id="PF14571"/>
    </source>
</evidence>
<dbReference type="InterPro" id="IPR008598">
    <property type="entry name" value="Di19_Zn-bd"/>
</dbReference>
<feature type="domain" description="Di19 zinc-binding" evidence="5">
    <location>
        <begin position="38"/>
        <end position="90"/>
    </location>
</feature>
<dbReference type="Proteomes" id="UP000187609">
    <property type="component" value="Unassembled WGS sequence"/>
</dbReference>
<dbReference type="InterPro" id="IPR033347">
    <property type="entry name" value="Di19"/>
</dbReference>
<comment type="similarity">
    <text evidence="1">Belongs to the Di19 family.</text>
</comment>
<reference evidence="7" key="1">
    <citation type="submission" date="2016-11" db="EMBL/GenBank/DDBJ databases">
        <title>The genome of Nicotiana attenuata.</title>
        <authorList>
            <person name="Xu S."/>
            <person name="Brockmoeller T."/>
            <person name="Gaquerel E."/>
            <person name="Navarro A."/>
            <person name="Kuhl H."/>
            <person name="Gase K."/>
            <person name="Ling Z."/>
            <person name="Zhou W."/>
            <person name="Kreitzer C."/>
            <person name="Stanke M."/>
            <person name="Tang H."/>
            <person name="Lyons E."/>
            <person name="Pandey P."/>
            <person name="Pandey S.P."/>
            <person name="Timmermann B."/>
            <person name="Baldwin I.T."/>
        </authorList>
    </citation>
    <scope>NUCLEOTIDE SEQUENCE [LARGE SCALE GENOMIC DNA]</scope>
    <source>
        <strain evidence="7">UT</strain>
    </source>
</reference>
<dbReference type="CDD" id="cd07816">
    <property type="entry name" value="Bet_v1-like"/>
    <property type="match status" value="1"/>
</dbReference>
<dbReference type="PANTHER" id="PTHR31875:SF30">
    <property type="entry name" value="PROTEIN DEHYDRATION-INDUCED 19 HOMOLOG 4-LIKE ISOFORM X1"/>
    <property type="match status" value="1"/>
</dbReference>
<dbReference type="GO" id="GO:0004864">
    <property type="term" value="F:protein phosphatase inhibitor activity"/>
    <property type="evidence" value="ECO:0007669"/>
    <property type="project" value="InterPro"/>
</dbReference>
<dbReference type="SUPFAM" id="SSF55961">
    <property type="entry name" value="Bet v1-like"/>
    <property type="match status" value="1"/>
</dbReference>
<dbReference type="AlphaFoldDB" id="A0A314L649"/>
<dbReference type="GO" id="GO:0010427">
    <property type="term" value="F:abscisic acid binding"/>
    <property type="evidence" value="ECO:0007669"/>
    <property type="project" value="InterPro"/>
</dbReference>
<evidence type="ECO:0000256" key="3">
    <source>
        <dbReference type="SAM" id="MobiDB-lite"/>
    </source>
</evidence>
<dbReference type="Gene3D" id="3.30.530.20">
    <property type="match status" value="1"/>
</dbReference>
<sequence length="381" mass="42452">MDSDSWIRLSTSSRRNQSRSDFYNIGEEYEGEEESSPEFLCPFCGEDFDIVGLCCHIDDKHAIEAKNGICPVCAKRVGVNLVGHITQQHGNILKVQRKRRFRRGVSNSTLSILRKELREGSLQSILRGSSHLVSSSTTDPDPLLSSFINSSALVDEPPEVQPLSPAKTYSTQESTVDNLFDRNLQPSPLSEEDQEEKARKKEKKMGIVTITDEFTSPISAPRMFKAFILDGDNLLPKIAPQVFKNIETIQGDGGPGTIKQMNFAEGSAIKFVKHRVDAIDKEKMTYAYTLIEGDTLMDKIDSISYEINFESMPDGGCKGKNTSKYNTKPGVEIKEEEIKAGKEMAAGIVKAVEAYLLANPNEYRKMTTGEEKKEADLHLQV</sequence>
<name>A0A314L649_NICAT</name>
<feature type="domain" description="Di19 C-terminal" evidence="6">
    <location>
        <begin position="110"/>
        <end position="201"/>
    </location>
</feature>
<feature type="compositionally biased region" description="Polar residues" evidence="3">
    <location>
        <begin position="167"/>
        <end position="177"/>
    </location>
</feature>
<dbReference type="SMR" id="A0A314L649"/>
<dbReference type="Pfam" id="PF14571">
    <property type="entry name" value="Di19_C"/>
    <property type="match status" value="1"/>
</dbReference>
<dbReference type="GO" id="GO:0038023">
    <property type="term" value="F:signaling receptor activity"/>
    <property type="evidence" value="ECO:0007669"/>
    <property type="project" value="InterPro"/>
</dbReference>
<dbReference type="STRING" id="49451.A0A314L649"/>
<gene>
    <name evidence="7" type="primary">DI19-4_2</name>
    <name evidence="7" type="ORF">A4A49_00995</name>
</gene>
<keyword evidence="8" id="KW-1185">Reference proteome</keyword>
<dbReference type="InterPro" id="IPR024949">
    <property type="entry name" value="Bet_v_I_allergen"/>
</dbReference>
<proteinExistence type="inferred from homology"/>
<comment type="similarity">
    <text evidence="2">Belongs to the BetVI family.</text>
</comment>
<accession>A0A314L649</accession>
<evidence type="ECO:0000256" key="1">
    <source>
        <dbReference type="ARBA" id="ARBA00007109"/>
    </source>
</evidence>
<dbReference type="EMBL" id="MJEQ01000355">
    <property type="protein sequence ID" value="OIT37058.1"/>
    <property type="molecule type" value="Genomic_DNA"/>
</dbReference>
<feature type="region of interest" description="Disordered" evidence="3">
    <location>
        <begin position="156"/>
        <end position="203"/>
    </location>
</feature>
<dbReference type="Gramene" id="OIT37058">
    <property type="protein sequence ID" value="OIT37058"/>
    <property type="gene ID" value="A4A49_00995"/>
</dbReference>
<dbReference type="Pfam" id="PF00407">
    <property type="entry name" value="Bet_v_1"/>
    <property type="match status" value="1"/>
</dbReference>
<dbReference type="PRINTS" id="PR00634">
    <property type="entry name" value="BETALLERGEN"/>
</dbReference>
<dbReference type="InterPro" id="IPR000916">
    <property type="entry name" value="Bet_v_I/MLP"/>
</dbReference>
<dbReference type="FunFam" id="3.30.530.20:FF:000007">
    <property type="entry name" value="Major pollen allergen Bet v 1-A"/>
    <property type="match status" value="1"/>
</dbReference>
<evidence type="ECO:0000313" key="8">
    <source>
        <dbReference type="Proteomes" id="UP000187609"/>
    </source>
</evidence>
<evidence type="ECO:0000259" key="5">
    <source>
        <dbReference type="Pfam" id="PF05605"/>
    </source>
</evidence>
<evidence type="ECO:0000259" key="4">
    <source>
        <dbReference type="Pfam" id="PF00407"/>
    </source>
</evidence>
<dbReference type="GO" id="GO:0009738">
    <property type="term" value="P:abscisic acid-activated signaling pathway"/>
    <property type="evidence" value="ECO:0007669"/>
    <property type="project" value="InterPro"/>
</dbReference>
<comment type="caution">
    <text evidence="7">The sequence shown here is derived from an EMBL/GenBank/DDBJ whole genome shotgun (WGS) entry which is preliminary data.</text>
</comment>
<evidence type="ECO:0000313" key="7">
    <source>
        <dbReference type="EMBL" id="OIT37058.1"/>
    </source>
</evidence>
<dbReference type="PANTHER" id="PTHR31875">
    <property type="entry name" value="PROTEIN DEHYDRATION-INDUCED 19"/>
    <property type="match status" value="1"/>
</dbReference>
<dbReference type="GO" id="GO:0006952">
    <property type="term" value="P:defense response"/>
    <property type="evidence" value="ECO:0007669"/>
    <property type="project" value="InterPro"/>
</dbReference>
<feature type="domain" description="Bet v I/Major latex protein" evidence="4">
    <location>
        <begin position="207"/>
        <end position="359"/>
    </location>
</feature>
<organism evidence="7 8">
    <name type="scientific">Nicotiana attenuata</name>
    <name type="common">Coyote tobacco</name>
    <dbReference type="NCBI Taxonomy" id="49451"/>
    <lineage>
        <taxon>Eukaryota</taxon>
        <taxon>Viridiplantae</taxon>
        <taxon>Streptophyta</taxon>
        <taxon>Embryophyta</taxon>
        <taxon>Tracheophyta</taxon>
        <taxon>Spermatophyta</taxon>
        <taxon>Magnoliopsida</taxon>
        <taxon>eudicotyledons</taxon>
        <taxon>Gunneridae</taxon>
        <taxon>Pentapetalae</taxon>
        <taxon>asterids</taxon>
        <taxon>lamiids</taxon>
        <taxon>Solanales</taxon>
        <taxon>Solanaceae</taxon>
        <taxon>Nicotianoideae</taxon>
        <taxon>Nicotianeae</taxon>
        <taxon>Nicotiana</taxon>
    </lineage>
</organism>
<evidence type="ECO:0000256" key="2">
    <source>
        <dbReference type="ARBA" id="ARBA00009744"/>
    </source>
</evidence>
<dbReference type="InterPro" id="IPR027935">
    <property type="entry name" value="Di19_C"/>
</dbReference>